<dbReference type="PANTHER" id="PTHR30183">
    <property type="entry name" value="MOLYBDENUM TRANSPORT SYSTEM PERMEASE PROTEIN MODB"/>
    <property type="match status" value="1"/>
</dbReference>
<organism evidence="9 10">
    <name type="scientific">Lamprobacter modestohalophilus</name>
    <dbReference type="NCBI Taxonomy" id="1064514"/>
    <lineage>
        <taxon>Bacteria</taxon>
        <taxon>Pseudomonadati</taxon>
        <taxon>Pseudomonadota</taxon>
        <taxon>Gammaproteobacteria</taxon>
        <taxon>Chromatiales</taxon>
        <taxon>Chromatiaceae</taxon>
        <taxon>Lamprobacter</taxon>
    </lineage>
</organism>
<keyword evidence="10" id="KW-1185">Reference proteome</keyword>
<feature type="domain" description="ABC transmembrane type-1" evidence="8">
    <location>
        <begin position="342"/>
        <end position="548"/>
    </location>
</feature>
<dbReference type="GO" id="GO:0005886">
    <property type="term" value="C:plasma membrane"/>
    <property type="evidence" value="ECO:0007669"/>
    <property type="project" value="UniProtKB-SubCell"/>
</dbReference>
<dbReference type="InterPro" id="IPR035906">
    <property type="entry name" value="MetI-like_sf"/>
</dbReference>
<dbReference type="EMBL" id="NRRY01000005">
    <property type="protein sequence ID" value="MBK1617787.1"/>
    <property type="molecule type" value="Genomic_DNA"/>
</dbReference>
<feature type="domain" description="ABC transmembrane type-1" evidence="8">
    <location>
        <begin position="56"/>
        <end position="269"/>
    </location>
</feature>
<keyword evidence="2 7" id="KW-0813">Transport</keyword>
<dbReference type="AlphaFoldDB" id="A0A9X0W688"/>
<evidence type="ECO:0000256" key="3">
    <source>
        <dbReference type="ARBA" id="ARBA00022475"/>
    </source>
</evidence>
<feature type="transmembrane region" description="Helical" evidence="7">
    <location>
        <begin position="156"/>
        <end position="176"/>
    </location>
</feature>
<evidence type="ECO:0000256" key="4">
    <source>
        <dbReference type="ARBA" id="ARBA00022692"/>
    </source>
</evidence>
<feature type="transmembrane region" description="Helical" evidence="7">
    <location>
        <begin position="384"/>
        <end position="404"/>
    </location>
</feature>
<keyword evidence="6 7" id="KW-0472">Membrane</keyword>
<feature type="transmembrane region" description="Helical" evidence="7">
    <location>
        <begin position="21"/>
        <end position="49"/>
    </location>
</feature>
<feature type="transmembrane region" description="Helical" evidence="7">
    <location>
        <begin position="533"/>
        <end position="553"/>
    </location>
</feature>
<comment type="similarity">
    <text evidence="7">Belongs to the binding-protein-dependent transport system permease family.</text>
</comment>
<evidence type="ECO:0000256" key="6">
    <source>
        <dbReference type="ARBA" id="ARBA00023136"/>
    </source>
</evidence>
<evidence type="ECO:0000256" key="1">
    <source>
        <dbReference type="ARBA" id="ARBA00004651"/>
    </source>
</evidence>
<evidence type="ECO:0000313" key="10">
    <source>
        <dbReference type="Proteomes" id="UP001138768"/>
    </source>
</evidence>
<accession>A0A9X0W688</accession>
<feature type="transmembrane region" description="Helical" evidence="7">
    <location>
        <begin position="101"/>
        <end position="120"/>
    </location>
</feature>
<comment type="subcellular location">
    <subcellularLocation>
        <location evidence="1 7">Cell membrane</location>
        <topology evidence="1 7">Multi-pass membrane protein</topology>
    </subcellularLocation>
</comment>
<evidence type="ECO:0000259" key="8">
    <source>
        <dbReference type="PROSITE" id="PS50928"/>
    </source>
</evidence>
<feature type="transmembrane region" description="Helical" evidence="7">
    <location>
        <begin position="69"/>
        <end position="89"/>
    </location>
</feature>
<feature type="transmembrane region" description="Helical" evidence="7">
    <location>
        <begin position="338"/>
        <end position="363"/>
    </location>
</feature>
<dbReference type="FunFam" id="1.10.3720.10:FF:000088">
    <property type="entry name" value="Iron(III) ABC transporter, permease protein"/>
    <property type="match status" value="1"/>
</dbReference>
<reference evidence="9 10" key="1">
    <citation type="journal article" date="2020" name="Microorganisms">
        <title>Osmotic Adaptation and Compatible Solute Biosynthesis of Phototrophic Bacteria as Revealed from Genome Analyses.</title>
        <authorList>
            <person name="Imhoff J.F."/>
            <person name="Rahn T."/>
            <person name="Kunzel S."/>
            <person name="Keller A."/>
            <person name="Neulinger S.C."/>
        </authorList>
    </citation>
    <scope>NUCLEOTIDE SEQUENCE [LARGE SCALE GENOMIC DNA]</scope>
    <source>
        <strain evidence="9 10">DSM 25653</strain>
    </source>
</reference>
<dbReference type="RefSeq" id="WP_200240014.1">
    <property type="nucleotide sequence ID" value="NZ_NRRY01000005.1"/>
</dbReference>
<evidence type="ECO:0000256" key="5">
    <source>
        <dbReference type="ARBA" id="ARBA00022989"/>
    </source>
</evidence>
<evidence type="ECO:0000256" key="7">
    <source>
        <dbReference type="RuleBase" id="RU363032"/>
    </source>
</evidence>
<dbReference type="PANTHER" id="PTHR30183:SF2">
    <property type="entry name" value="IRON UTILIZATION PROTEIN"/>
    <property type="match status" value="1"/>
</dbReference>
<name>A0A9X0W688_9GAMM</name>
<feature type="transmembrane region" description="Helical" evidence="7">
    <location>
        <begin position="296"/>
        <end position="318"/>
    </location>
</feature>
<protein>
    <submittedName>
        <fullName evidence="9">Iron ABC transporter permease</fullName>
    </submittedName>
</protein>
<comment type="caution">
    <text evidence="9">The sequence shown here is derived from an EMBL/GenBank/DDBJ whole genome shotgun (WGS) entry which is preliminary data.</text>
</comment>
<gene>
    <name evidence="9" type="ORF">CKO42_04820</name>
</gene>
<dbReference type="Pfam" id="PF00528">
    <property type="entry name" value="BPD_transp_1"/>
    <property type="match status" value="1"/>
</dbReference>
<feature type="transmembrane region" description="Helical" evidence="7">
    <location>
        <begin position="251"/>
        <end position="270"/>
    </location>
</feature>
<dbReference type="InterPro" id="IPR000515">
    <property type="entry name" value="MetI-like"/>
</dbReference>
<feature type="transmembrane region" description="Helical" evidence="7">
    <location>
        <begin position="197"/>
        <end position="219"/>
    </location>
</feature>
<dbReference type="SUPFAM" id="SSF161098">
    <property type="entry name" value="MetI-like"/>
    <property type="match status" value="2"/>
</dbReference>
<dbReference type="GO" id="GO:0055085">
    <property type="term" value="P:transmembrane transport"/>
    <property type="evidence" value="ECO:0007669"/>
    <property type="project" value="InterPro"/>
</dbReference>
<dbReference type="CDD" id="cd06261">
    <property type="entry name" value="TM_PBP2"/>
    <property type="match status" value="2"/>
</dbReference>
<evidence type="ECO:0000313" key="9">
    <source>
        <dbReference type="EMBL" id="MBK1617787.1"/>
    </source>
</evidence>
<keyword evidence="3" id="KW-1003">Cell membrane</keyword>
<keyword evidence="4 7" id="KW-0812">Transmembrane</keyword>
<feature type="transmembrane region" description="Helical" evidence="7">
    <location>
        <begin position="472"/>
        <end position="494"/>
    </location>
</feature>
<proteinExistence type="inferred from homology"/>
<dbReference type="Gene3D" id="1.10.3720.10">
    <property type="entry name" value="MetI-like"/>
    <property type="match status" value="2"/>
</dbReference>
<sequence length="559" mass="60132">MTASSSAHSGRLAFMTRARPRAWTGLVVLVATLLALPILVVVGFVFVPAGEVWRHLVDTVLVDYVSNSLLLMLGVSVGTVIGGVGTAWLTSMCRFPGRGLFEWALLLPMAMPAYIIAYTYTGMLDFAGPVQTAIRDLTGWGWGDYWFPQIRSLPGAAVMLSLVLYPYVYLLSRAAFLSQSLCVLDVSRTLGNGPWRTFFTVALPLARPAIVAGLSLALMETLADYGTVEYFGVSTFTTGIFRTWFGLGNPAAAAQLSALLLGFVFALILLEQTSRGQARYHDTGQRRQSIRRLELTGWRALAAFGFCMAPLGLGFLLPAGQLTVWSITVADQRLDAEFARLALNSLGLAAGAALLALALALLLGYGRRLLPTRLVRAAVRTAGMGYAVPGTVIAVGVMIPFAWIDNSVDSWMRATFGVSTGLLLSGSLMALIFAYLVRFLAVSLQTVESGLGKIRPSMDEAGRSMGLRPAQVLRRIHVPMLQGSLLTALLLVFVDVLKELPATLILRPFNFNTLAVRAYELASDERLADSGPAALTIVVAGLIPVIILSRSITRSRASV</sequence>
<feature type="transmembrane region" description="Helical" evidence="7">
    <location>
        <begin position="416"/>
        <end position="437"/>
    </location>
</feature>
<dbReference type="Proteomes" id="UP001138768">
    <property type="component" value="Unassembled WGS sequence"/>
</dbReference>
<evidence type="ECO:0000256" key="2">
    <source>
        <dbReference type="ARBA" id="ARBA00022448"/>
    </source>
</evidence>
<keyword evidence="5 7" id="KW-1133">Transmembrane helix</keyword>
<dbReference type="PROSITE" id="PS50928">
    <property type="entry name" value="ABC_TM1"/>
    <property type="match status" value="2"/>
</dbReference>